<organism evidence="2">
    <name type="scientific">Octactis speculum</name>
    <dbReference type="NCBI Taxonomy" id="3111310"/>
    <lineage>
        <taxon>Eukaryota</taxon>
        <taxon>Sar</taxon>
        <taxon>Stramenopiles</taxon>
        <taxon>Ochrophyta</taxon>
        <taxon>Dictyochophyceae</taxon>
        <taxon>Dictyochales</taxon>
        <taxon>Dictyochaceae</taxon>
        <taxon>Octactis</taxon>
    </lineage>
</organism>
<sequence length="128" mass="14394">MNLVPISDDSDDKLNDTKKFAGLMSPTAYKRKREEVLMEVAREYPHIKGMAKQVKKNEEDHFAKDVEERKAREDAKKLKLKASLDAKLDDDNDTAEKGENSDRAAKKSRKKKKKAAAAAAATRGLSFE</sequence>
<name>A0A7S2C301_9STRA</name>
<reference evidence="2" key="1">
    <citation type="submission" date="2021-01" db="EMBL/GenBank/DDBJ databases">
        <authorList>
            <person name="Corre E."/>
            <person name="Pelletier E."/>
            <person name="Niang G."/>
            <person name="Scheremetjew M."/>
            <person name="Finn R."/>
            <person name="Kale V."/>
            <person name="Holt S."/>
            <person name="Cochrane G."/>
            <person name="Meng A."/>
            <person name="Brown T."/>
            <person name="Cohen L."/>
        </authorList>
    </citation>
    <scope>NUCLEOTIDE SEQUENCE</scope>
    <source>
        <strain evidence="2">CCMP1381</strain>
    </source>
</reference>
<gene>
    <name evidence="2" type="ORF">DSPE1174_LOCUS11900</name>
</gene>
<feature type="region of interest" description="Disordered" evidence="1">
    <location>
        <begin position="90"/>
        <end position="128"/>
    </location>
</feature>
<evidence type="ECO:0000256" key="1">
    <source>
        <dbReference type="SAM" id="MobiDB-lite"/>
    </source>
</evidence>
<feature type="compositionally biased region" description="Basic residues" evidence="1">
    <location>
        <begin position="106"/>
        <end position="115"/>
    </location>
</feature>
<evidence type="ECO:0000313" key="2">
    <source>
        <dbReference type="EMBL" id="CAD9414278.1"/>
    </source>
</evidence>
<accession>A0A7S2C301</accession>
<proteinExistence type="predicted"/>
<dbReference type="AlphaFoldDB" id="A0A7S2C301"/>
<protein>
    <submittedName>
        <fullName evidence="2">Uncharacterized protein</fullName>
    </submittedName>
</protein>
<dbReference type="EMBL" id="HBGS01023419">
    <property type="protein sequence ID" value="CAD9414278.1"/>
    <property type="molecule type" value="Transcribed_RNA"/>
</dbReference>
<feature type="compositionally biased region" description="Basic and acidic residues" evidence="1">
    <location>
        <begin position="90"/>
        <end position="105"/>
    </location>
</feature>